<keyword evidence="2" id="KW-1185">Reference proteome</keyword>
<evidence type="ECO:0000313" key="1">
    <source>
        <dbReference type="EMBL" id="PNT39756.1"/>
    </source>
</evidence>
<dbReference type="EMBL" id="CM009293">
    <property type="protein sequence ID" value="PNT39756.1"/>
    <property type="molecule type" value="Genomic_DNA"/>
</dbReference>
<protein>
    <submittedName>
        <fullName evidence="1">Uncharacterized protein</fullName>
    </submittedName>
</protein>
<dbReference type="Proteomes" id="UP000006729">
    <property type="component" value="Chromosome 4"/>
</dbReference>
<accession>A0A2K2AQF4</accession>
<dbReference type="AlphaFoldDB" id="A0A2K2AQF4"/>
<gene>
    <name evidence="1" type="ORF">POPTR_004G057400</name>
</gene>
<sequence>MHVSEEFIRASGKHIVLLNLGETKQENSSITSIPRECIIHDFGNNYCLTKLQFAMYILLVNYRVVWFKFESLSTYKRPLNLFWSTVIRTEVELFFCNLLLC</sequence>
<dbReference type="InParanoid" id="A0A2K2AQF4"/>
<proteinExistence type="predicted"/>
<evidence type="ECO:0000313" key="2">
    <source>
        <dbReference type="Proteomes" id="UP000006729"/>
    </source>
</evidence>
<organism evidence="1 2">
    <name type="scientific">Populus trichocarpa</name>
    <name type="common">Western balsam poplar</name>
    <name type="synonym">Populus balsamifera subsp. trichocarpa</name>
    <dbReference type="NCBI Taxonomy" id="3694"/>
    <lineage>
        <taxon>Eukaryota</taxon>
        <taxon>Viridiplantae</taxon>
        <taxon>Streptophyta</taxon>
        <taxon>Embryophyta</taxon>
        <taxon>Tracheophyta</taxon>
        <taxon>Spermatophyta</taxon>
        <taxon>Magnoliopsida</taxon>
        <taxon>eudicotyledons</taxon>
        <taxon>Gunneridae</taxon>
        <taxon>Pentapetalae</taxon>
        <taxon>rosids</taxon>
        <taxon>fabids</taxon>
        <taxon>Malpighiales</taxon>
        <taxon>Salicaceae</taxon>
        <taxon>Saliceae</taxon>
        <taxon>Populus</taxon>
    </lineage>
</organism>
<name>A0A2K2AQF4_POPTR</name>
<reference evidence="1 2" key="1">
    <citation type="journal article" date="2006" name="Science">
        <title>The genome of black cottonwood, Populus trichocarpa (Torr. &amp; Gray).</title>
        <authorList>
            <person name="Tuskan G.A."/>
            <person name="Difazio S."/>
            <person name="Jansson S."/>
            <person name="Bohlmann J."/>
            <person name="Grigoriev I."/>
            <person name="Hellsten U."/>
            <person name="Putnam N."/>
            <person name="Ralph S."/>
            <person name="Rombauts S."/>
            <person name="Salamov A."/>
            <person name="Schein J."/>
            <person name="Sterck L."/>
            <person name="Aerts A."/>
            <person name="Bhalerao R.R."/>
            <person name="Bhalerao R.P."/>
            <person name="Blaudez D."/>
            <person name="Boerjan W."/>
            <person name="Brun A."/>
            <person name="Brunner A."/>
            <person name="Busov V."/>
            <person name="Campbell M."/>
            <person name="Carlson J."/>
            <person name="Chalot M."/>
            <person name="Chapman J."/>
            <person name="Chen G.L."/>
            <person name="Cooper D."/>
            <person name="Coutinho P.M."/>
            <person name="Couturier J."/>
            <person name="Covert S."/>
            <person name="Cronk Q."/>
            <person name="Cunningham R."/>
            <person name="Davis J."/>
            <person name="Degroeve S."/>
            <person name="Dejardin A."/>
            <person name="Depamphilis C."/>
            <person name="Detter J."/>
            <person name="Dirks B."/>
            <person name="Dubchak I."/>
            <person name="Duplessis S."/>
            <person name="Ehlting J."/>
            <person name="Ellis B."/>
            <person name="Gendler K."/>
            <person name="Goodstein D."/>
            <person name="Gribskov M."/>
            <person name="Grimwood J."/>
            <person name="Groover A."/>
            <person name="Gunter L."/>
            <person name="Hamberger B."/>
            <person name="Heinze B."/>
            <person name="Helariutta Y."/>
            <person name="Henrissat B."/>
            <person name="Holligan D."/>
            <person name="Holt R."/>
            <person name="Huang W."/>
            <person name="Islam-Faridi N."/>
            <person name="Jones S."/>
            <person name="Jones-Rhoades M."/>
            <person name="Jorgensen R."/>
            <person name="Joshi C."/>
            <person name="Kangasjarvi J."/>
            <person name="Karlsson J."/>
            <person name="Kelleher C."/>
            <person name="Kirkpatrick R."/>
            <person name="Kirst M."/>
            <person name="Kohler A."/>
            <person name="Kalluri U."/>
            <person name="Larimer F."/>
            <person name="Leebens-Mack J."/>
            <person name="Leple J.C."/>
            <person name="Locascio P."/>
            <person name="Lou Y."/>
            <person name="Lucas S."/>
            <person name="Martin F."/>
            <person name="Montanini B."/>
            <person name="Napoli C."/>
            <person name="Nelson D.R."/>
            <person name="Nelson C."/>
            <person name="Nieminen K."/>
            <person name="Nilsson O."/>
            <person name="Pereda V."/>
            <person name="Peter G."/>
            <person name="Philippe R."/>
            <person name="Pilate G."/>
            <person name="Poliakov A."/>
            <person name="Razumovskaya J."/>
            <person name="Richardson P."/>
            <person name="Rinaldi C."/>
            <person name="Ritland K."/>
            <person name="Rouze P."/>
            <person name="Ryaboy D."/>
            <person name="Schmutz J."/>
            <person name="Schrader J."/>
            <person name="Segerman B."/>
            <person name="Shin H."/>
            <person name="Siddiqui A."/>
            <person name="Sterky F."/>
            <person name="Terry A."/>
            <person name="Tsai C.J."/>
            <person name="Uberbacher E."/>
            <person name="Unneberg P."/>
            <person name="Vahala J."/>
            <person name="Wall K."/>
            <person name="Wessler S."/>
            <person name="Yang G."/>
            <person name="Yin T."/>
            <person name="Douglas C."/>
            <person name="Marra M."/>
            <person name="Sandberg G."/>
            <person name="Van de Peer Y."/>
            <person name="Rokhsar D."/>
        </authorList>
    </citation>
    <scope>NUCLEOTIDE SEQUENCE [LARGE SCALE GENOMIC DNA]</scope>
    <source>
        <strain evidence="2">cv. Nisqually</strain>
    </source>
</reference>